<dbReference type="GO" id="GO:0003779">
    <property type="term" value="F:actin binding"/>
    <property type="evidence" value="ECO:0007669"/>
    <property type="project" value="InterPro"/>
</dbReference>
<dbReference type="Pfam" id="PF21938">
    <property type="entry name" value="CAP_N"/>
    <property type="match status" value="1"/>
</dbReference>
<dbReference type="InterPro" id="IPR053950">
    <property type="entry name" value="CAP_N"/>
</dbReference>
<protein>
    <submittedName>
        <fullName evidence="2">Adenylyl cyclase-associated protein</fullName>
    </submittedName>
</protein>
<dbReference type="SUPFAM" id="SSF101278">
    <property type="entry name" value="N-terminal domain of adenylylcyclase associated protein, CAP"/>
    <property type="match status" value="1"/>
</dbReference>
<dbReference type="GO" id="GO:0008179">
    <property type="term" value="F:adenylate cyclase binding"/>
    <property type="evidence" value="ECO:0007669"/>
    <property type="project" value="TreeGrafter"/>
</dbReference>
<dbReference type="OrthoDB" id="77251at2759"/>
<reference evidence="2" key="1">
    <citation type="submission" date="2019-05" db="EMBL/GenBank/DDBJ databases">
        <title>Annotation for the trematode Fasciolopsis buski.</title>
        <authorList>
            <person name="Choi Y.-J."/>
        </authorList>
    </citation>
    <scope>NUCLEOTIDE SEQUENCE</scope>
    <source>
        <strain evidence="2">HT</strain>
        <tissue evidence="2">Whole worm</tissue>
    </source>
</reference>
<evidence type="ECO:0000313" key="3">
    <source>
        <dbReference type="Proteomes" id="UP000728185"/>
    </source>
</evidence>
<gene>
    <name evidence="2" type="ORF">FBUS_05759</name>
</gene>
<sequence>MPKPLCFCFPRHKDRVKAVSNNRAENPVGFVKQSFSNESLENGRKPSVECDISIKDAVSQSAESQNCAGSVDNASASLGGWSTIHPTASANVSNVNLVPSETSSLLLQSIATSLMDQNKMSEEYAGRLEALISRLEILAGIRPTGCICDSHISLYIIILASPAGLSAFRLIFDEAVPRYMALSAELDRNLSRQANSVSDAFKLVMDLINLSTVYSKPKSSLMEEYLKPLSYKFIEIADFNPDVDPITRTELRTVAESILVLAWCNCPTASSFVKEIVDSTNAYANKVYQSSISNRQQHADWIRSWMACLHGVQSVVENHFPHGLSWRPNGPEPPVPPRKSAAPHLKYSRIDRIGAEKPITPKKIVSMNRPPNVPSSTKSHAEILAEITRCRRQLRHVHPPDLV</sequence>
<dbReference type="Proteomes" id="UP000728185">
    <property type="component" value="Unassembled WGS sequence"/>
</dbReference>
<dbReference type="PANTHER" id="PTHR10652">
    <property type="entry name" value="ADENYLYL CYCLASE-ASSOCIATED PROTEIN"/>
    <property type="match status" value="1"/>
</dbReference>
<dbReference type="Gene3D" id="1.25.40.330">
    <property type="entry name" value="Adenylate cyclase-associated CAP, N-terminal domain"/>
    <property type="match status" value="1"/>
</dbReference>
<dbReference type="GO" id="GO:0007015">
    <property type="term" value="P:actin filament organization"/>
    <property type="evidence" value="ECO:0007669"/>
    <property type="project" value="TreeGrafter"/>
</dbReference>
<accession>A0A8E0VDM9</accession>
<evidence type="ECO:0000313" key="2">
    <source>
        <dbReference type="EMBL" id="KAA0186885.1"/>
    </source>
</evidence>
<dbReference type="InterPro" id="IPR036222">
    <property type="entry name" value="CAP_N_sf"/>
</dbReference>
<evidence type="ECO:0000259" key="1">
    <source>
        <dbReference type="Pfam" id="PF21938"/>
    </source>
</evidence>
<name>A0A8E0VDM9_9TREM</name>
<dbReference type="GO" id="GO:0000902">
    <property type="term" value="P:cell morphogenesis"/>
    <property type="evidence" value="ECO:0007669"/>
    <property type="project" value="TreeGrafter"/>
</dbReference>
<proteinExistence type="predicted"/>
<dbReference type="GO" id="GO:0005737">
    <property type="term" value="C:cytoplasm"/>
    <property type="evidence" value="ECO:0007669"/>
    <property type="project" value="TreeGrafter"/>
</dbReference>
<dbReference type="EMBL" id="LUCM01009513">
    <property type="protein sequence ID" value="KAA0186885.1"/>
    <property type="molecule type" value="Genomic_DNA"/>
</dbReference>
<keyword evidence="3" id="KW-1185">Reference proteome</keyword>
<feature type="domain" description="CAP N-terminal" evidence="1">
    <location>
        <begin position="169"/>
        <end position="324"/>
    </location>
</feature>
<dbReference type="GO" id="GO:0019933">
    <property type="term" value="P:cAMP-mediated signaling"/>
    <property type="evidence" value="ECO:0007669"/>
    <property type="project" value="TreeGrafter"/>
</dbReference>
<comment type="caution">
    <text evidence="2">The sequence shown here is derived from an EMBL/GenBank/DDBJ whole genome shotgun (WGS) entry which is preliminary data.</text>
</comment>
<dbReference type="PANTHER" id="PTHR10652:SF0">
    <property type="entry name" value="ADENYLYL CYCLASE-ASSOCIATED PROTEIN"/>
    <property type="match status" value="1"/>
</dbReference>
<dbReference type="AlphaFoldDB" id="A0A8E0VDM9"/>
<dbReference type="InterPro" id="IPR001837">
    <property type="entry name" value="Adenylate_cyclase-assoc_CAP"/>
</dbReference>
<organism evidence="2 3">
    <name type="scientific">Fasciolopsis buskii</name>
    <dbReference type="NCBI Taxonomy" id="27845"/>
    <lineage>
        <taxon>Eukaryota</taxon>
        <taxon>Metazoa</taxon>
        <taxon>Spiralia</taxon>
        <taxon>Lophotrochozoa</taxon>
        <taxon>Platyhelminthes</taxon>
        <taxon>Trematoda</taxon>
        <taxon>Digenea</taxon>
        <taxon>Plagiorchiida</taxon>
        <taxon>Echinostomata</taxon>
        <taxon>Echinostomatoidea</taxon>
        <taxon>Fasciolidae</taxon>
        <taxon>Fasciolopsis</taxon>
    </lineage>
</organism>